<name>A0A2D6YJA1_9DELT</name>
<organism evidence="1 2">
    <name type="scientific">SAR324 cluster bacterium</name>
    <dbReference type="NCBI Taxonomy" id="2024889"/>
    <lineage>
        <taxon>Bacteria</taxon>
        <taxon>Deltaproteobacteria</taxon>
        <taxon>SAR324 cluster</taxon>
    </lineage>
</organism>
<dbReference type="EMBL" id="NZEX01000081">
    <property type="protein sequence ID" value="MAH63185.1"/>
    <property type="molecule type" value="Genomic_DNA"/>
</dbReference>
<accession>A0A2D6YJA1</accession>
<reference evidence="2" key="1">
    <citation type="submission" date="2017-09" db="EMBL/GenBank/DDBJ databases">
        <title>The Reconstruction of 2,631 Draft Metagenome-Assembled Genomes from the Global Oceans.</title>
        <authorList>
            <person name="Tully B.J."/>
            <person name="Graham E.D."/>
            <person name="Heidelberg J.F."/>
        </authorList>
    </citation>
    <scope>NUCLEOTIDE SEQUENCE [LARGE SCALE GENOMIC DNA]</scope>
</reference>
<dbReference type="AlphaFoldDB" id="A0A2D6YJA1"/>
<proteinExistence type="predicted"/>
<sequence>MLRLFFRLTEIRCLGLAWGGVVPCTSMTSMKASKYKKNAGIIHLSGMISLLAKISLRQKNRKPKMAQLNHLQS</sequence>
<evidence type="ECO:0000313" key="1">
    <source>
        <dbReference type="EMBL" id="MAH63185.1"/>
    </source>
</evidence>
<gene>
    <name evidence="1" type="ORF">CMN54_07035</name>
</gene>
<comment type="caution">
    <text evidence="1">The sequence shown here is derived from an EMBL/GenBank/DDBJ whole genome shotgun (WGS) entry which is preliminary data.</text>
</comment>
<evidence type="ECO:0000313" key="2">
    <source>
        <dbReference type="Proteomes" id="UP000226525"/>
    </source>
</evidence>
<dbReference type="Proteomes" id="UP000226525">
    <property type="component" value="Unassembled WGS sequence"/>
</dbReference>
<protein>
    <submittedName>
        <fullName evidence="1">Uncharacterized protein</fullName>
    </submittedName>
</protein>